<dbReference type="Gene3D" id="3.60.10.10">
    <property type="entry name" value="Endonuclease/exonuclease/phosphatase"/>
    <property type="match status" value="1"/>
</dbReference>
<sequence>MQGVGNFKQLIDSISLMDVALNGCKFTWHNSFSKSRIDRALISCHWAINFPYLQLSRLPSEPLDHNPILLIAKNLLDWRPKPFRFSDA</sequence>
<dbReference type="AlphaFoldDB" id="A0A199UAM6"/>
<gene>
    <name evidence="1" type="ORF">MANES_S061700</name>
</gene>
<organism evidence="1">
    <name type="scientific">Manihot esculenta</name>
    <name type="common">Cassava</name>
    <name type="synonym">Jatropha manihot</name>
    <dbReference type="NCBI Taxonomy" id="3983"/>
    <lineage>
        <taxon>Eukaryota</taxon>
        <taxon>Viridiplantae</taxon>
        <taxon>Streptophyta</taxon>
        <taxon>Embryophyta</taxon>
        <taxon>Tracheophyta</taxon>
        <taxon>Spermatophyta</taxon>
        <taxon>Magnoliopsida</taxon>
        <taxon>eudicotyledons</taxon>
        <taxon>Gunneridae</taxon>
        <taxon>Pentapetalae</taxon>
        <taxon>rosids</taxon>
        <taxon>fabids</taxon>
        <taxon>Malpighiales</taxon>
        <taxon>Euphorbiaceae</taxon>
        <taxon>Crotonoideae</taxon>
        <taxon>Manihoteae</taxon>
        <taxon>Manihot</taxon>
    </lineage>
</organism>
<name>A0A199UAM6_MANES</name>
<protein>
    <recommendedName>
        <fullName evidence="2">Endonuclease/exonuclease/phosphatase domain-containing protein</fullName>
    </recommendedName>
</protein>
<dbReference type="EMBL" id="KV450683">
    <property type="protein sequence ID" value="OAY21729.1"/>
    <property type="molecule type" value="Genomic_DNA"/>
</dbReference>
<dbReference type="PANTHER" id="PTHR33710:SF64">
    <property type="entry name" value="ENDONUCLEASE_EXONUCLEASE_PHOSPHATASE DOMAIN-CONTAINING PROTEIN"/>
    <property type="match status" value="1"/>
</dbReference>
<proteinExistence type="predicted"/>
<accession>A0A199UAM6</accession>
<evidence type="ECO:0000313" key="1">
    <source>
        <dbReference type="EMBL" id="OAY21729.1"/>
    </source>
</evidence>
<evidence type="ECO:0008006" key="2">
    <source>
        <dbReference type="Google" id="ProtNLM"/>
    </source>
</evidence>
<dbReference type="SUPFAM" id="SSF56219">
    <property type="entry name" value="DNase I-like"/>
    <property type="match status" value="1"/>
</dbReference>
<dbReference type="InterPro" id="IPR036691">
    <property type="entry name" value="Endo/exonu/phosph_ase_sf"/>
</dbReference>
<reference evidence="1" key="1">
    <citation type="submission" date="2016-02" db="EMBL/GenBank/DDBJ databases">
        <title>WGS assembly of Manihot esculenta.</title>
        <authorList>
            <person name="Bredeson J.V."/>
            <person name="Prochnik S.E."/>
            <person name="Lyons J.B."/>
            <person name="Schmutz J."/>
            <person name="Grimwood J."/>
            <person name="Vrebalov J."/>
            <person name="Bart R.S."/>
            <person name="Amuge T."/>
            <person name="Ferguson M.E."/>
            <person name="Green R."/>
            <person name="Putnam N."/>
            <person name="Stites J."/>
            <person name="Rounsley S."/>
            <person name="Rokhsar D.S."/>
        </authorList>
    </citation>
    <scope>NUCLEOTIDE SEQUENCE [LARGE SCALE GENOMIC DNA]</scope>
    <source>
        <tissue evidence="1">Leaf</tissue>
    </source>
</reference>
<dbReference type="PANTHER" id="PTHR33710">
    <property type="entry name" value="BNAC02G09200D PROTEIN"/>
    <property type="match status" value="1"/>
</dbReference>